<keyword evidence="6" id="KW-1185">Reference proteome</keyword>
<dbReference type="OrthoDB" id="3197274at2"/>
<evidence type="ECO:0000313" key="6">
    <source>
        <dbReference type="Proteomes" id="UP000322659"/>
    </source>
</evidence>
<sequence length="84" mass="9761">MIEELPKIPLELYVVSYMNKCAKEGIKATFDEICWGVLNHLPKDQVQINDNEMILDILKRIAILNKTTGEWKLKTDDPKLFDDI</sequence>
<dbReference type="Proteomes" id="UP000322659">
    <property type="component" value="Unassembled WGS sequence"/>
</dbReference>
<dbReference type="Proteomes" id="UP000322307">
    <property type="component" value="Unassembled WGS sequence"/>
</dbReference>
<evidence type="ECO:0000313" key="1">
    <source>
        <dbReference type="EMBL" id="TXJ26448.1"/>
    </source>
</evidence>
<organism evidence="4 8">
    <name type="scientific">Brachyspira aalborgi</name>
    <dbReference type="NCBI Taxonomy" id="29522"/>
    <lineage>
        <taxon>Bacteria</taxon>
        <taxon>Pseudomonadati</taxon>
        <taxon>Spirochaetota</taxon>
        <taxon>Spirochaetia</taxon>
        <taxon>Brachyspirales</taxon>
        <taxon>Brachyspiraceae</taxon>
        <taxon>Brachyspira</taxon>
    </lineage>
</organism>
<dbReference type="AlphaFoldDB" id="A0A5C8E797"/>
<evidence type="ECO:0000313" key="8">
    <source>
        <dbReference type="Proteomes" id="UP000325013"/>
    </source>
</evidence>
<evidence type="ECO:0000313" key="5">
    <source>
        <dbReference type="Proteomes" id="UP000322307"/>
    </source>
</evidence>
<evidence type="ECO:0000313" key="3">
    <source>
        <dbReference type="EMBL" id="TXJ51818.1"/>
    </source>
</evidence>
<comment type="caution">
    <text evidence="4">The sequence shown here is derived from an EMBL/GenBank/DDBJ whole genome shotgun (WGS) entry which is preliminary data.</text>
</comment>
<dbReference type="EMBL" id="SAXZ01000009">
    <property type="protein sequence ID" value="TXJ33278.1"/>
    <property type="molecule type" value="Genomic_DNA"/>
</dbReference>
<dbReference type="Proteomes" id="UP000324336">
    <property type="component" value="Unassembled WGS sequence"/>
</dbReference>
<reference evidence="4" key="2">
    <citation type="submission" date="2019-01" db="EMBL/GenBank/DDBJ databases">
        <authorList>
            <person name="Thorell K."/>
        </authorList>
    </citation>
    <scope>NUCLEOTIDE SEQUENCE</scope>
    <source>
        <strain evidence="4">PC2777IV</strain>
        <strain evidence="3">PC3939II</strain>
        <strain evidence="1">PC4597II</strain>
        <strain evidence="2">PC5099IV</strain>
    </source>
</reference>
<dbReference type="EMBL" id="SAYJ01000015">
    <property type="protein sequence ID" value="TXJ56932.1"/>
    <property type="molecule type" value="Genomic_DNA"/>
</dbReference>
<dbReference type="EMBL" id="SAYA01000015">
    <property type="protein sequence ID" value="TXJ26448.1"/>
    <property type="molecule type" value="Genomic_DNA"/>
</dbReference>
<evidence type="ECO:0000313" key="2">
    <source>
        <dbReference type="EMBL" id="TXJ33278.1"/>
    </source>
</evidence>
<evidence type="ECO:0000313" key="7">
    <source>
        <dbReference type="Proteomes" id="UP000324336"/>
    </source>
</evidence>
<reference evidence="5 6" key="1">
    <citation type="journal article" date="1992" name="Lakartidningen">
        <title>[Penicillin V and not amoxicillin is the first choice preparation in acute otitis].</title>
        <authorList>
            <person name="Kamme C."/>
            <person name="Lundgren K."/>
            <person name="Prellner K."/>
        </authorList>
    </citation>
    <scope>NUCLEOTIDE SEQUENCE [LARGE SCALE GENOMIC DNA]</scope>
    <source>
        <strain evidence="4 8">PC2777IV</strain>
        <strain evidence="3 5">PC3939II</strain>
        <strain evidence="1 7">PC4597II</strain>
        <strain evidence="2 6">PC5099IV</strain>
    </source>
</reference>
<accession>A0A5C8E797</accession>
<dbReference type="Proteomes" id="UP000325013">
    <property type="component" value="Unassembled WGS sequence"/>
</dbReference>
<protein>
    <submittedName>
        <fullName evidence="4">Uncharacterized protein</fullName>
    </submittedName>
</protein>
<proteinExistence type="predicted"/>
<dbReference type="RefSeq" id="WP_021958163.1">
    <property type="nucleotide sequence ID" value="NZ_SAXV01000016.1"/>
</dbReference>
<gene>
    <name evidence="4" type="ORF">EPJ67_06020</name>
    <name evidence="2" type="ORF">EPJ71_03355</name>
    <name evidence="1" type="ORF">EPJ73_03855</name>
    <name evidence="3" type="ORF">EPJ84_03475</name>
</gene>
<evidence type="ECO:0000313" key="4">
    <source>
        <dbReference type="EMBL" id="TXJ56932.1"/>
    </source>
</evidence>
<dbReference type="EMBL" id="SAYE01000007">
    <property type="protein sequence ID" value="TXJ51818.1"/>
    <property type="molecule type" value="Genomic_DNA"/>
</dbReference>
<name>A0A5C8E797_9SPIR</name>